<gene>
    <name evidence="1" type="ordered locus">Apre_1126</name>
</gene>
<organism evidence="1 2">
    <name type="scientific">Anaerococcus prevotii (strain ATCC 9321 / DSM 20548 / JCM 6508 / NCTC 11806 / PC1)</name>
    <name type="common">Peptostreptococcus prevotii</name>
    <name type="synonym">Peptococcus prevotii</name>
    <dbReference type="NCBI Taxonomy" id="525919"/>
    <lineage>
        <taxon>Bacteria</taxon>
        <taxon>Bacillati</taxon>
        <taxon>Bacillota</taxon>
        <taxon>Tissierellia</taxon>
        <taxon>Tissierellales</taxon>
        <taxon>Peptoniphilaceae</taxon>
        <taxon>Anaerococcus</taxon>
    </lineage>
</organism>
<dbReference type="EMBL" id="CP001708">
    <property type="protein sequence ID" value="ACV29152.1"/>
    <property type="molecule type" value="Genomic_DNA"/>
</dbReference>
<dbReference type="Proteomes" id="UP000002294">
    <property type="component" value="Chromosome"/>
</dbReference>
<evidence type="ECO:0000313" key="1">
    <source>
        <dbReference type="EMBL" id="ACV29152.1"/>
    </source>
</evidence>
<reference evidence="1 2" key="1">
    <citation type="journal article" date="2009" name="Stand. Genomic Sci.">
        <title>Complete genome sequence of Anaerococcus prevotii type strain (PC1).</title>
        <authorList>
            <person name="Labutti K."/>
            <person name="Pukall R."/>
            <person name="Steenblock K."/>
            <person name="Glavina Del Rio T."/>
            <person name="Tice H."/>
            <person name="Copeland A."/>
            <person name="Cheng J.F."/>
            <person name="Lucas S."/>
            <person name="Chen F."/>
            <person name="Nolan M."/>
            <person name="Bruce D."/>
            <person name="Goodwin L."/>
            <person name="Pitluck S."/>
            <person name="Ivanova N."/>
            <person name="Mavromatis K."/>
            <person name="Ovchinnikova G."/>
            <person name="Pati A."/>
            <person name="Chen A."/>
            <person name="Palaniappan K."/>
            <person name="Land M."/>
            <person name="Hauser L."/>
            <person name="Chang Y.J."/>
            <person name="Jeffries C.D."/>
            <person name="Chain P."/>
            <person name="Saunders E."/>
            <person name="Brettin T."/>
            <person name="Detter J.C."/>
            <person name="Han C."/>
            <person name="Goker M."/>
            <person name="Bristow J."/>
            <person name="Eisen J.A."/>
            <person name="Markowitz V."/>
            <person name="Hugenholtz P."/>
            <person name="Kyrpides N.C."/>
            <person name="Klenk H.P."/>
            <person name="Lapidus A."/>
        </authorList>
    </citation>
    <scope>NUCLEOTIDE SEQUENCE [LARGE SCALE GENOMIC DNA]</scope>
    <source>
        <strain evidence="2">ATCC 9321 / DSM 20548 / JCM 6508 / NCTC 11806 / PC1</strain>
    </source>
</reference>
<dbReference type="OrthoDB" id="9810148at2"/>
<dbReference type="eggNOG" id="COG0470">
    <property type="taxonomic scope" value="Bacteria"/>
</dbReference>
<accession>C7RD89</accession>
<dbReference type="Gene3D" id="3.40.50.300">
    <property type="entry name" value="P-loop containing nucleotide triphosphate hydrolases"/>
    <property type="match status" value="1"/>
</dbReference>
<dbReference type="GO" id="GO:0006261">
    <property type="term" value="P:DNA-templated DNA replication"/>
    <property type="evidence" value="ECO:0007669"/>
    <property type="project" value="TreeGrafter"/>
</dbReference>
<dbReference type="SUPFAM" id="SSF52540">
    <property type="entry name" value="P-loop containing nucleoside triphosphate hydrolases"/>
    <property type="match status" value="1"/>
</dbReference>
<dbReference type="KEGG" id="apr:Apre_1126"/>
<dbReference type="PANTHER" id="PTHR11669:SF8">
    <property type="entry name" value="DNA POLYMERASE III SUBUNIT DELTA"/>
    <property type="match status" value="1"/>
</dbReference>
<dbReference type="PANTHER" id="PTHR11669">
    <property type="entry name" value="REPLICATION FACTOR C / DNA POLYMERASE III GAMMA-TAU SUBUNIT"/>
    <property type="match status" value="1"/>
</dbReference>
<name>C7RD89_ANAPD</name>
<sequence>MSFKNREIDIKNLSNAYIFEGKNEEANKVFALDFAREVFSYYGIDDKNNPDLYLIDKKGGVIDIETIRQVLKDIYLRPYNGKIKIYIIHNAQDLRQEGSNAMLKSLEELRDYVKIIFTCTNRYNLLATIRSRCQIIPIQAEEGDLDIDMDKLYSIMAHIYNGKIDSFYKNKDFFNKYKDDRQTIYKAMLKVYQALISYNYNKDNLDYNTKYMLKKFPQVSIDEIEKAIFLIEDIQNAARTNINYDLSIEKIIFNIFREGNF</sequence>
<dbReference type="STRING" id="525919.Apre_1126"/>
<dbReference type="InterPro" id="IPR027417">
    <property type="entry name" value="P-loop_NTPase"/>
</dbReference>
<dbReference type="RefSeq" id="WP_015778055.1">
    <property type="nucleotide sequence ID" value="NC_013171.1"/>
</dbReference>
<keyword evidence="2" id="KW-1185">Reference proteome</keyword>
<protein>
    <submittedName>
        <fullName evidence="1">DNA polymerase III gamma/tau subunits-like protein</fullName>
    </submittedName>
</protein>
<dbReference type="AlphaFoldDB" id="C7RD89"/>
<dbReference type="InterPro" id="IPR050238">
    <property type="entry name" value="DNA_Rep/Repair_Clamp_Loader"/>
</dbReference>
<proteinExistence type="predicted"/>
<dbReference type="HOGENOM" id="CLU_087836_0_0_9"/>
<evidence type="ECO:0000313" key="2">
    <source>
        <dbReference type="Proteomes" id="UP000002294"/>
    </source>
</evidence>
<dbReference type="Pfam" id="PF13177">
    <property type="entry name" value="DNA_pol3_delta2"/>
    <property type="match status" value="1"/>
</dbReference>